<dbReference type="Proteomes" id="UP001177003">
    <property type="component" value="Chromosome 9"/>
</dbReference>
<evidence type="ECO:0000256" key="3">
    <source>
        <dbReference type="ARBA" id="ARBA00023175"/>
    </source>
</evidence>
<dbReference type="PANTHER" id="PTHR47970">
    <property type="entry name" value="KINESIN-LIKE PROTEIN KIF11"/>
    <property type="match status" value="1"/>
</dbReference>
<keyword evidence="4" id="KW-0206">Cytoskeleton</keyword>
<gene>
    <name evidence="5" type="ORF">LSALG_LOCUS39630</name>
</gene>
<protein>
    <submittedName>
        <fullName evidence="5">Uncharacterized protein</fullName>
    </submittedName>
</protein>
<evidence type="ECO:0000313" key="5">
    <source>
        <dbReference type="EMBL" id="CAI9301048.1"/>
    </source>
</evidence>
<proteinExistence type="predicted"/>
<keyword evidence="2" id="KW-0963">Cytoplasm</keyword>
<dbReference type="AlphaFoldDB" id="A0AA36EMF2"/>
<reference evidence="5" key="1">
    <citation type="submission" date="2023-04" db="EMBL/GenBank/DDBJ databases">
        <authorList>
            <person name="Vijverberg K."/>
            <person name="Xiong W."/>
            <person name="Schranz E."/>
        </authorList>
    </citation>
    <scope>NUCLEOTIDE SEQUENCE</scope>
</reference>
<evidence type="ECO:0000256" key="1">
    <source>
        <dbReference type="ARBA" id="ARBA00004245"/>
    </source>
</evidence>
<sequence length="270" mass="30039">MHRLINRGGPTLGAIAPTTKKKSLKIIKFFCPLFGKFLGPPTAHQACGLRSDLEQSLKDNASLFVKIAREDKLNAGNRSVVNKFESELTQDIKSLSKINNLNALKTVNDLKKKVCGSKALYVSHLEALQNVVVLHKAYSNANLEEVLSLTSSNAFCVEKLLAEEASEGLSIFDELHGSLSTQQGETAHFARELRQRFNVSFGHTTDISNFINEFFDKLISESIREVNSLVTRGFDSNEQHDAEISSLRATAEHDVLENSENISTQFNGWW</sequence>
<dbReference type="GO" id="GO:0090307">
    <property type="term" value="P:mitotic spindle assembly"/>
    <property type="evidence" value="ECO:0007669"/>
    <property type="project" value="TreeGrafter"/>
</dbReference>
<evidence type="ECO:0000313" key="6">
    <source>
        <dbReference type="Proteomes" id="UP001177003"/>
    </source>
</evidence>
<comment type="subcellular location">
    <subcellularLocation>
        <location evidence="1">Cytoplasm</location>
        <location evidence="1">Cytoskeleton</location>
    </subcellularLocation>
</comment>
<keyword evidence="3" id="KW-0505">Motor protein</keyword>
<accession>A0AA36EMF2</accession>
<evidence type="ECO:0000256" key="2">
    <source>
        <dbReference type="ARBA" id="ARBA00022490"/>
    </source>
</evidence>
<organism evidence="5 6">
    <name type="scientific">Lactuca saligna</name>
    <name type="common">Willowleaf lettuce</name>
    <dbReference type="NCBI Taxonomy" id="75948"/>
    <lineage>
        <taxon>Eukaryota</taxon>
        <taxon>Viridiplantae</taxon>
        <taxon>Streptophyta</taxon>
        <taxon>Embryophyta</taxon>
        <taxon>Tracheophyta</taxon>
        <taxon>Spermatophyta</taxon>
        <taxon>Magnoliopsida</taxon>
        <taxon>eudicotyledons</taxon>
        <taxon>Gunneridae</taxon>
        <taxon>Pentapetalae</taxon>
        <taxon>asterids</taxon>
        <taxon>campanulids</taxon>
        <taxon>Asterales</taxon>
        <taxon>Asteraceae</taxon>
        <taxon>Cichorioideae</taxon>
        <taxon>Cichorieae</taxon>
        <taxon>Lactucinae</taxon>
        <taxon>Lactuca</taxon>
    </lineage>
</organism>
<dbReference type="PANTHER" id="PTHR47970:SF31">
    <property type="entry name" value="PLUS-END-DIRECTED KINESIN ATPASE"/>
    <property type="match status" value="1"/>
</dbReference>
<dbReference type="EMBL" id="OX465085">
    <property type="protein sequence ID" value="CAI9301048.1"/>
    <property type="molecule type" value="Genomic_DNA"/>
</dbReference>
<name>A0AA36EMF2_LACSI</name>
<dbReference type="GO" id="GO:0008574">
    <property type="term" value="F:plus-end-directed microtubule motor activity"/>
    <property type="evidence" value="ECO:0007669"/>
    <property type="project" value="TreeGrafter"/>
</dbReference>
<dbReference type="GO" id="GO:0072686">
    <property type="term" value="C:mitotic spindle"/>
    <property type="evidence" value="ECO:0007669"/>
    <property type="project" value="TreeGrafter"/>
</dbReference>
<dbReference type="GO" id="GO:0005876">
    <property type="term" value="C:spindle microtubule"/>
    <property type="evidence" value="ECO:0007669"/>
    <property type="project" value="TreeGrafter"/>
</dbReference>
<dbReference type="InterPro" id="IPR047149">
    <property type="entry name" value="KIF11-like"/>
</dbReference>
<evidence type="ECO:0000256" key="4">
    <source>
        <dbReference type="ARBA" id="ARBA00023212"/>
    </source>
</evidence>
<keyword evidence="6" id="KW-1185">Reference proteome</keyword>
<dbReference type="GO" id="GO:0051231">
    <property type="term" value="P:spindle elongation"/>
    <property type="evidence" value="ECO:0007669"/>
    <property type="project" value="TreeGrafter"/>
</dbReference>